<dbReference type="EMBL" id="AYSL01000003">
    <property type="protein sequence ID" value="KTF08448.1"/>
    <property type="molecule type" value="Genomic_DNA"/>
</dbReference>
<reference evidence="2" key="1">
    <citation type="submission" date="2013-11" db="EMBL/GenBank/DDBJ databases">
        <title>Microbial diversity, functional groups and degradation webs in Northern and Southern Mediterranean and Red Sea marine crude oil polluted sites.</title>
        <authorList>
            <person name="Daffonchio D."/>
            <person name="Mapelli F."/>
            <person name="Ferrer M."/>
            <person name="Richter M."/>
            <person name="Cherif A."/>
            <person name="Malkawi H.I."/>
            <person name="Yakimov M.M."/>
            <person name="Abdel-Fattah Y.R."/>
            <person name="Blaghen M."/>
            <person name="Golyshin P.N."/>
            <person name="Kalogerakis N."/>
            <person name="Boon N."/>
            <person name="Magagnini M."/>
            <person name="Fava F."/>
        </authorList>
    </citation>
    <scope>NUCLEOTIDE SEQUENCE</scope>
</reference>
<dbReference type="AlphaFoldDB" id="A0A1B6NYF9"/>
<evidence type="ECO:0000313" key="2">
    <source>
        <dbReference type="EMBL" id="KTF08448.1"/>
    </source>
</evidence>
<protein>
    <submittedName>
        <fullName evidence="2">Uncharacterized protein</fullName>
    </submittedName>
</protein>
<comment type="caution">
    <text evidence="2">The sequence shown here is derived from an EMBL/GenBank/DDBJ whole genome shotgun (WGS) entry which is preliminary data.</text>
</comment>
<evidence type="ECO:0000256" key="1">
    <source>
        <dbReference type="SAM" id="Phobius"/>
    </source>
</evidence>
<name>A0A1B6NYF9_9ZZZZ</name>
<feature type="transmembrane region" description="Helical" evidence="1">
    <location>
        <begin position="12"/>
        <end position="31"/>
    </location>
</feature>
<organism evidence="2">
    <name type="scientific">marine sediment metagenome</name>
    <dbReference type="NCBI Taxonomy" id="412755"/>
    <lineage>
        <taxon>unclassified sequences</taxon>
        <taxon>metagenomes</taxon>
        <taxon>ecological metagenomes</taxon>
    </lineage>
</organism>
<keyword evidence="1" id="KW-0472">Membrane</keyword>
<gene>
    <name evidence="2" type="ORF">MGSAQ_000042</name>
</gene>
<accession>A0A1B6NYF9</accession>
<sequence>MFVVINESISSLIISNYACILFLIRLSVTIWDGDINNKIRGSG</sequence>
<keyword evidence="1" id="KW-1133">Transmembrane helix</keyword>
<keyword evidence="1" id="KW-0812">Transmembrane</keyword>
<proteinExistence type="predicted"/>